<evidence type="ECO:0000256" key="28">
    <source>
        <dbReference type="PIRSR" id="PIRSR036511-1"/>
    </source>
</evidence>
<evidence type="ECO:0000256" key="22">
    <source>
        <dbReference type="ARBA" id="ARBA00054002"/>
    </source>
</evidence>
<evidence type="ECO:0000256" key="6">
    <source>
        <dbReference type="ARBA" id="ARBA00012639"/>
    </source>
</evidence>
<organism evidence="33 34">
    <name type="scientific">Symbiodinium pilosum</name>
    <name type="common">Dinoflagellate</name>
    <dbReference type="NCBI Taxonomy" id="2952"/>
    <lineage>
        <taxon>Eukaryota</taxon>
        <taxon>Sar</taxon>
        <taxon>Alveolata</taxon>
        <taxon>Dinophyceae</taxon>
        <taxon>Suessiales</taxon>
        <taxon>Symbiodiniaceae</taxon>
        <taxon>Symbiodinium</taxon>
    </lineage>
</organism>
<keyword evidence="13" id="KW-0547">Nucleotide-binding</keyword>
<evidence type="ECO:0000259" key="32">
    <source>
        <dbReference type="Pfam" id="PF24948"/>
    </source>
</evidence>
<feature type="domain" description="ATP-citrate synthase ATP-grasp" evidence="32">
    <location>
        <begin position="2"/>
        <end position="112"/>
    </location>
</feature>
<comment type="subcellular location">
    <subcellularLocation>
        <location evidence="2">Cytoplasm</location>
        <location evidence="2">Cytosol</location>
    </subcellularLocation>
</comment>
<dbReference type="OrthoDB" id="3261737at2759"/>
<evidence type="ECO:0000256" key="10">
    <source>
        <dbReference type="ARBA" id="ARBA00022553"/>
    </source>
</evidence>
<dbReference type="PANTHER" id="PTHR23118:SF42">
    <property type="entry name" value="ATP-CITRATE SYNTHASE"/>
    <property type="match status" value="1"/>
</dbReference>
<dbReference type="GO" id="GO:0006633">
    <property type="term" value="P:fatty acid biosynthetic process"/>
    <property type="evidence" value="ECO:0007669"/>
    <property type="project" value="TreeGrafter"/>
</dbReference>
<keyword evidence="8" id="KW-1017">Isopeptide bond</keyword>
<evidence type="ECO:0000256" key="18">
    <source>
        <dbReference type="ARBA" id="ARBA00023098"/>
    </source>
</evidence>
<dbReference type="GO" id="GO:0006101">
    <property type="term" value="P:citrate metabolic process"/>
    <property type="evidence" value="ECO:0007669"/>
    <property type="project" value="InterPro"/>
</dbReference>
<evidence type="ECO:0000256" key="25">
    <source>
        <dbReference type="ARBA" id="ARBA00076189"/>
    </source>
</evidence>
<evidence type="ECO:0000256" key="24">
    <source>
        <dbReference type="ARBA" id="ARBA00062455"/>
    </source>
</evidence>
<comment type="similarity">
    <text evidence="4">In the N-terminal section; belongs to the succinate/malate CoA ligase beta subunit family.</text>
</comment>
<evidence type="ECO:0000256" key="16">
    <source>
        <dbReference type="ARBA" id="ARBA00022843"/>
    </source>
</evidence>
<dbReference type="FunFam" id="3.40.50.261:FF:000004">
    <property type="entry name" value="ATP-citrate synthase subunit"/>
    <property type="match status" value="1"/>
</dbReference>
<evidence type="ECO:0000256" key="5">
    <source>
        <dbReference type="ARBA" id="ARBA00011881"/>
    </source>
</evidence>
<evidence type="ECO:0000256" key="3">
    <source>
        <dbReference type="ARBA" id="ARBA00005899"/>
    </source>
</evidence>
<evidence type="ECO:0000256" key="12">
    <source>
        <dbReference type="ARBA" id="ARBA00022723"/>
    </source>
</evidence>
<dbReference type="Pfam" id="PF00285">
    <property type="entry name" value="Citrate_synt"/>
    <property type="match status" value="1"/>
</dbReference>
<comment type="subunit">
    <text evidence="5">Homotetramer.</text>
</comment>
<evidence type="ECO:0000256" key="13">
    <source>
        <dbReference type="ARBA" id="ARBA00022741"/>
    </source>
</evidence>
<keyword evidence="34" id="KW-1185">Reference proteome</keyword>
<dbReference type="Gene3D" id="1.10.580.10">
    <property type="entry name" value="Citrate Synthase, domain 1"/>
    <property type="match status" value="1"/>
</dbReference>
<dbReference type="Pfam" id="PF24948">
    <property type="entry name" value="Citrate_synth_N"/>
    <property type="match status" value="1"/>
</dbReference>
<evidence type="ECO:0000256" key="15">
    <source>
        <dbReference type="ARBA" id="ARBA00022842"/>
    </source>
</evidence>
<comment type="cofactor">
    <cofactor evidence="1">
        <name>Mg(2+)</name>
        <dbReference type="ChEBI" id="CHEBI:18420"/>
    </cofactor>
</comment>
<dbReference type="InterPro" id="IPR016143">
    <property type="entry name" value="Citrate_synth-like_sm_a-sub"/>
</dbReference>
<dbReference type="InterPro" id="IPR016142">
    <property type="entry name" value="Citrate_synth-like_lrg_a-sub"/>
</dbReference>
<dbReference type="GO" id="GO:0005829">
    <property type="term" value="C:cytosol"/>
    <property type="evidence" value="ECO:0007669"/>
    <property type="project" value="UniProtKB-SubCell"/>
</dbReference>
<reference evidence="33" key="1">
    <citation type="submission" date="2021-02" db="EMBL/GenBank/DDBJ databases">
        <authorList>
            <person name="Dougan E. K."/>
            <person name="Rhodes N."/>
            <person name="Thang M."/>
            <person name="Chan C."/>
        </authorList>
    </citation>
    <scope>NUCLEOTIDE SEQUENCE</scope>
</reference>
<evidence type="ECO:0000256" key="20">
    <source>
        <dbReference type="ARBA" id="ARBA00030982"/>
    </source>
</evidence>
<dbReference type="GO" id="GO:0003878">
    <property type="term" value="F:ATP citrate synthase activity"/>
    <property type="evidence" value="ECO:0007669"/>
    <property type="project" value="UniProtKB-EC"/>
</dbReference>
<comment type="similarity">
    <text evidence="3">In the C-terminal section; belongs to the succinate/malate CoA ligase alpha subunit family.</text>
</comment>
<dbReference type="InterPro" id="IPR014608">
    <property type="entry name" value="ATP-citrate_synthase"/>
</dbReference>
<dbReference type="PROSITE" id="PS00399">
    <property type="entry name" value="SUCCINYL_COA_LIG_2"/>
    <property type="match status" value="1"/>
</dbReference>
<dbReference type="PANTHER" id="PTHR23118">
    <property type="entry name" value="ATP-CITRATE SYNTHASE"/>
    <property type="match status" value="1"/>
</dbReference>
<evidence type="ECO:0000256" key="26">
    <source>
        <dbReference type="ARBA" id="ARBA00083544"/>
    </source>
</evidence>
<keyword evidence="11" id="KW-0808">Transferase</keyword>
<comment type="caution">
    <text evidence="33">The sequence shown here is derived from an EMBL/GenBank/DDBJ whole genome shotgun (WGS) entry which is preliminary data.</text>
</comment>
<evidence type="ECO:0000256" key="1">
    <source>
        <dbReference type="ARBA" id="ARBA00001946"/>
    </source>
</evidence>
<dbReference type="Proteomes" id="UP000649617">
    <property type="component" value="Unassembled WGS sequence"/>
</dbReference>
<sequence length="1042" mass="114020">MQSHRYKDEIFFYHEGGVDVGDVDAKASRLSIPTGCEVSEDMIRSELLDKVEPAKSATLARFIKALFAFYRDLHFAYLEINPIALLANNKIVPLDLVAKIDETAAFLCAQKWGELDWPSPFGRAAYAEEALIRDLDGKTGASLKLTILNDKGRVWTMVAGGGASVVYSDTVADYGWGKELANYGEYSGAPSTEETFTYAKTILSLMCRYKHPEGKFLIIGGGIANFTDVAATFTGLIKALQMFADQIKEHKIHIWCRRAGPNYLEGLKKLKVASDKLGLGVKVYGPETHITAVVPMALGLTSVLPEPDLTAGSAPPPKRELIKVKNTNGAKKTQKAPPKGERHTIVTATPETRAIVYGMQNRAVQGMLDFDFMCKRKTPSVCAMVFPFSGNHYVKFYWGTEEILLPVYTTTKEACQKHTDAITFINFASFRSVYETTMEAMQYPQMKTVAIIAEGVPEQQTRLLIKEAEMREIGMIGPATVGGIKPGCIRIGNTGGMLDNIVMSRLYRPGSVAYVSKSGGMSNELNNIICRNSNGVYEGVAIGGDRYPGSRFIDHLLRYQDAPGAKILLLLGEVGGQDEYDVIKAVKSGRIDKPVIAWCVGTCASCFATEVQFGHAGAQARGDTETAMAKNAAMKEAGIIVPDSFDKLPETISNLYTKMVEEGEIVEEPEGETPQVPVDYTWAKKLGMVRKPANFISSISDDRGEELKYCGVSISEVFSRSMGQGDDFDGAAPSHLNWVYTGLVEEGEIVEEPEGETPQVPMDYTWAKKLGMVRKPANFISSISDDRGEELTYCGVSISDVFSQDIGIGGVLSLLWFRRQLPAYCTKFVEMILMVTADHGPAVSGAHNTIVTARAGKDLVSSLCSGLLTIGPRFGGALDDAAKMFADAQGSGVAPKDWIEKMKKSNQLIMGIGHRIKSLANPDQRVEIIKGFAKKNFKATPVLDYALAVEQITTRKRANLILNVDGCIAVSFVDMIRSCGAFSKEECDDLMAFGTLNGLFVLGRSIGFIGHYLDQLRLKQPLYRHPWDDITYIQELAGQGPE</sequence>
<dbReference type="SUPFAM" id="SSF48256">
    <property type="entry name" value="Citrate synthase"/>
    <property type="match status" value="1"/>
</dbReference>
<comment type="catalytic activity">
    <reaction evidence="21">
        <text>oxaloacetate + acetyl-CoA + ADP + phosphate = citrate + ATP + CoA</text>
        <dbReference type="Rhea" id="RHEA:21160"/>
        <dbReference type="ChEBI" id="CHEBI:16452"/>
        <dbReference type="ChEBI" id="CHEBI:16947"/>
        <dbReference type="ChEBI" id="CHEBI:30616"/>
        <dbReference type="ChEBI" id="CHEBI:43474"/>
        <dbReference type="ChEBI" id="CHEBI:57287"/>
        <dbReference type="ChEBI" id="CHEBI:57288"/>
        <dbReference type="ChEBI" id="CHEBI:456216"/>
        <dbReference type="EC" id="2.3.3.8"/>
    </reaction>
</comment>
<dbReference type="InterPro" id="IPR005811">
    <property type="entry name" value="SUCC_ACL_C"/>
</dbReference>
<dbReference type="Gene3D" id="3.30.470.110">
    <property type="match status" value="1"/>
</dbReference>
<evidence type="ECO:0000256" key="19">
    <source>
        <dbReference type="ARBA" id="ARBA00030151"/>
    </source>
</evidence>
<dbReference type="FunFam" id="1.10.230.10:FF:000005">
    <property type="entry name" value="ATP-citrate synthase subunit 1"/>
    <property type="match status" value="1"/>
</dbReference>
<keyword evidence="17" id="KW-0007">Acetylation</keyword>
<proteinExistence type="inferred from homology"/>
<evidence type="ECO:0000256" key="14">
    <source>
        <dbReference type="ARBA" id="ARBA00022840"/>
    </source>
</evidence>
<dbReference type="EMBL" id="CAJNIZ010043972">
    <property type="protein sequence ID" value="CAE7674174.1"/>
    <property type="molecule type" value="Genomic_DNA"/>
</dbReference>
<dbReference type="Pfam" id="PF00549">
    <property type="entry name" value="Ligase_CoA"/>
    <property type="match status" value="1"/>
</dbReference>
<dbReference type="PROSITE" id="PS01216">
    <property type="entry name" value="SUCCINYL_COA_LIG_1"/>
    <property type="match status" value="1"/>
</dbReference>
<dbReference type="SUPFAM" id="SSF52210">
    <property type="entry name" value="Succinyl-CoA synthetase domains"/>
    <property type="match status" value="2"/>
</dbReference>
<dbReference type="InterPro" id="IPR036291">
    <property type="entry name" value="NAD(P)-bd_dom_sf"/>
</dbReference>
<dbReference type="Gene3D" id="3.40.50.720">
    <property type="entry name" value="NAD(P)-binding Rossmann-like Domain"/>
    <property type="match status" value="1"/>
</dbReference>
<dbReference type="PIRSF" id="PIRSF036511">
    <property type="entry name" value="ATP_citrt_syn"/>
    <property type="match status" value="1"/>
</dbReference>
<evidence type="ECO:0000256" key="9">
    <source>
        <dbReference type="ARBA" id="ARBA00022516"/>
    </source>
</evidence>
<evidence type="ECO:0000256" key="21">
    <source>
        <dbReference type="ARBA" id="ARBA00047593"/>
    </source>
</evidence>
<evidence type="ECO:0000256" key="2">
    <source>
        <dbReference type="ARBA" id="ARBA00004514"/>
    </source>
</evidence>
<evidence type="ECO:0000259" key="31">
    <source>
        <dbReference type="Pfam" id="PF16114"/>
    </source>
</evidence>
<dbReference type="Pfam" id="PF16114">
    <property type="entry name" value="Citrate_bind"/>
    <property type="match status" value="1"/>
</dbReference>
<dbReference type="Gene3D" id="1.10.230.10">
    <property type="entry name" value="Cytochrome P450-Terp, domain 2"/>
    <property type="match status" value="1"/>
</dbReference>
<evidence type="ECO:0000256" key="7">
    <source>
        <dbReference type="ARBA" id="ARBA00022490"/>
    </source>
</evidence>
<dbReference type="FunFam" id="3.40.50.261:FF:000003">
    <property type="entry name" value="ATP-citrate synthase subunit"/>
    <property type="match status" value="1"/>
</dbReference>
<evidence type="ECO:0000256" key="27">
    <source>
        <dbReference type="ARBA" id="ARBA00093367"/>
    </source>
</evidence>
<dbReference type="GO" id="GO:0046872">
    <property type="term" value="F:metal ion binding"/>
    <property type="evidence" value="ECO:0007669"/>
    <property type="project" value="UniProtKB-KW"/>
</dbReference>
<keyword evidence="16" id="KW-0832">Ubl conjugation</keyword>
<keyword evidence="9" id="KW-0444">Lipid biosynthesis</keyword>
<evidence type="ECO:0000259" key="30">
    <source>
        <dbReference type="Pfam" id="PF02629"/>
    </source>
</evidence>
<dbReference type="FunFam" id="3.40.50.720:FF:000024">
    <property type="entry name" value="Probable ATP-citrate synthase"/>
    <property type="match status" value="1"/>
</dbReference>
<evidence type="ECO:0000256" key="4">
    <source>
        <dbReference type="ARBA" id="ARBA00010719"/>
    </source>
</evidence>
<keyword evidence="10" id="KW-0597">Phosphoprotein</keyword>
<gene>
    <name evidence="33" type="primary">Acly</name>
    <name evidence="33" type="ORF">SPIL2461_LOCUS18655</name>
</gene>
<dbReference type="GO" id="GO:0006085">
    <property type="term" value="P:acetyl-CoA biosynthetic process"/>
    <property type="evidence" value="ECO:0007669"/>
    <property type="project" value="InterPro"/>
</dbReference>
<dbReference type="InterPro" id="IPR016102">
    <property type="entry name" value="Succinyl-CoA_synth-like"/>
</dbReference>
<evidence type="ECO:0000259" key="29">
    <source>
        <dbReference type="Pfam" id="PF00549"/>
    </source>
</evidence>
<dbReference type="InterPro" id="IPR036969">
    <property type="entry name" value="Citrate_synthase_sf"/>
</dbReference>
<dbReference type="InterPro" id="IPR032263">
    <property type="entry name" value="Citrate-bd"/>
</dbReference>
<dbReference type="InterPro" id="IPR033847">
    <property type="entry name" value="Citrt_syn/SCS-alpha_CS"/>
</dbReference>
<dbReference type="InterPro" id="IPR002020">
    <property type="entry name" value="Citrate_synthase"/>
</dbReference>
<dbReference type="InterPro" id="IPR003781">
    <property type="entry name" value="CoA-bd"/>
</dbReference>
<evidence type="ECO:0000256" key="11">
    <source>
        <dbReference type="ARBA" id="ARBA00022679"/>
    </source>
</evidence>
<dbReference type="Pfam" id="PF02629">
    <property type="entry name" value="CoA_binding"/>
    <property type="match status" value="1"/>
</dbReference>
<dbReference type="Gene3D" id="3.40.50.261">
    <property type="entry name" value="Succinyl-CoA synthetase domains"/>
    <property type="match status" value="2"/>
</dbReference>
<feature type="domain" description="CoA-binding" evidence="30">
    <location>
        <begin position="351"/>
        <end position="455"/>
    </location>
</feature>
<keyword evidence="7" id="KW-0963">Cytoplasm</keyword>
<evidence type="ECO:0000256" key="17">
    <source>
        <dbReference type="ARBA" id="ARBA00022990"/>
    </source>
</evidence>
<keyword evidence="12" id="KW-0479">Metal-binding</keyword>
<dbReference type="AlphaFoldDB" id="A0A812WH26"/>
<comment type="function">
    <text evidence="27">Catalyzes the cleavage of citrate into oxaloacetate and acetyl-CoA, the latter serving as common substrate in multiple biochemical reactions in protein, carbohydrate and lipid metabolism.</text>
</comment>
<comment type="function">
    <text evidence="22">Catalyzes the formation of cytosolic acetyl-CoA, which is mainly used for the biosynthesis of fatty acids and sterols.</text>
</comment>
<evidence type="ECO:0000256" key="8">
    <source>
        <dbReference type="ARBA" id="ARBA00022499"/>
    </source>
</evidence>
<keyword evidence="15" id="KW-0460">Magnesium</keyword>
<keyword evidence="18" id="KW-0443">Lipid metabolism</keyword>
<accession>A0A812WH26</accession>
<evidence type="ECO:0000256" key="23">
    <source>
        <dbReference type="ARBA" id="ARBA00060724"/>
    </source>
</evidence>
<keyword evidence="14" id="KW-0067">ATP-binding</keyword>
<feature type="domain" description="ATP-citrate synthase citrate-binding" evidence="31">
    <location>
        <begin position="123"/>
        <end position="299"/>
    </location>
</feature>
<feature type="active site" description="Tele-phosphohistidine intermediate" evidence="28">
    <location>
        <position position="615"/>
    </location>
</feature>
<dbReference type="GO" id="GO:0005524">
    <property type="term" value="F:ATP binding"/>
    <property type="evidence" value="ECO:0007669"/>
    <property type="project" value="UniProtKB-KW"/>
</dbReference>
<dbReference type="EC" id="2.3.3.8" evidence="6"/>
<dbReference type="SUPFAM" id="SSF51735">
    <property type="entry name" value="NAD(P)-binding Rossmann-fold domains"/>
    <property type="match status" value="1"/>
</dbReference>
<feature type="domain" description="ATP-citrate synthase/succinyl-CoA ligase C-terminal" evidence="29">
    <location>
        <begin position="515"/>
        <end position="639"/>
    </location>
</feature>
<name>A0A812WH26_SYMPI</name>
<dbReference type="SUPFAM" id="SSF56059">
    <property type="entry name" value="Glutathione synthetase ATP-binding domain-like"/>
    <property type="match status" value="1"/>
</dbReference>
<dbReference type="CDD" id="cd06100">
    <property type="entry name" value="CCL_ACL-C"/>
    <property type="match status" value="1"/>
</dbReference>
<evidence type="ECO:0000313" key="34">
    <source>
        <dbReference type="Proteomes" id="UP000649617"/>
    </source>
</evidence>
<dbReference type="InterPro" id="IPR017440">
    <property type="entry name" value="Cit_synth/succinyl-CoA_lig_AS"/>
</dbReference>
<evidence type="ECO:0000313" key="33">
    <source>
        <dbReference type="EMBL" id="CAE7674174.1"/>
    </source>
</evidence>
<protein>
    <recommendedName>
        <fullName evidence="6">ATP citrate synthase</fullName>
        <ecNumber evidence="6">2.3.3.8</ecNumber>
    </recommendedName>
    <alternativeName>
        <fullName evidence="19">ATP-citrate (pro-S-)-lyase</fullName>
    </alternativeName>
    <alternativeName>
        <fullName evidence="25">ATP-citrate (pro-S-)-lyase 1</fullName>
    </alternativeName>
    <alternativeName>
        <fullName evidence="20">Citrate cleavage enzyme</fullName>
    </alternativeName>
    <alternativeName>
        <fullName evidence="26">Citrate cleavage enzyme subunit 1</fullName>
    </alternativeName>
</protein>
<comment type="subunit">
    <text evidence="24">Composed of two subunits.</text>
</comment>
<comment type="similarity">
    <text evidence="23">Belongs to the succinate/malate CoA ligase alpha subunit family.</text>
</comment>
<dbReference type="InterPro" id="IPR056749">
    <property type="entry name" value="Citrate_synth_N"/>
</dbReference>